<feature type="domain" description="MoaB/Mog" evidence="1">
    <location>
        <begin position="9"/>
        <end position="167"/>
    </location>
</feature>
<dbReference type="PANTHER" id="PTHR13939">
    <property type="entry name" value="NICOTINAMIDE-NUCLEOTIDE AMIDOHYDROLASE PNCC"/>
    <property type="match status" value="1"/>
</dbReference>
<accession>A0A2D6YKY8</accession>
<dbReference type="InterPro" id="IPR050101">
    <property type="entry name" value="CinA"/>
</dbReference>
<dbReference type="SUPFAM" id="SSF53218">
    <property type="entry name" value="Molybdenum cofactor biosynthesis proteins"/>
    <property type="match status" value="1"/>
</dbReference>
<dbReference type="InterPro" id="IPR001453">
    <property type="entry name" value="MoaB/Mog_dom"/>
</dbReference>
<organism evidence="2 3">
    <name type="scientific">SAR324 cluster bacterium</name>
    <dbReference type="NCBI Taxonomy" id="2024889"/>
    <lineage>
        <taxon>Bacteria</taxon>
        <taxon>Deltaproteobacteria</taxon>
        <taxon>SAR324 cluster</taxon>
    </lineage>
</organism>
<proteinExistence type="predicted"/>
<protein>
    <recommendedName>
        <fullName evidence="1">MoaB/Mog domain-containing protein</fullName>
    </recommendedName>
</protein>
<name>A0A2D6YKY8_9DELT</name>
<comment type="caution">
    <text evidence="2">The sequence shown here is derived from an EMBL/GenBank/DDBJ whole genome shotgun (WGS) entry which is preliminary data.</text>
</comment>
<evidence type="ECO:0000259" key="1">
    <source>
        <dbReference type="SMART" id="SM00852"/>
    </source>
</evidence>
<dbReference type="Pfam" id="PF00994">
    <property type="entry name" value="MoCF_biosynth"/>
    <property type="match status" value="1"/>
</dbReference>
<sequence>MTGSKLSPAVITVGEELVWGELANANQQWMLQWLKEQDQPAGIAMTLPDHQDTIAKWLRNLYKEFYPLIVSGGIGGTHDDCTRQAIAQSLGIPIIRHHECYEILIERYQDRLNEARARMADLPEGCGLIENLEGAPGFHVQGIFAFPGFPSMLKAMLPVTLPIWKRSSSEWKIQEIILNLPEGDVAEAVENFSKQWPNVRLGIYAHSLQEAPRRVTLRLRYPANAPAVQQAFEELIQQLRLTIAL</sequence>
<reference evidence="3" key="1">
    <citation type="submission" date="2017-09" db="EMBL/GenBank/DDBJ databases">
        <title>The Reconstruction of 2,631 Draft Metagenome-Assembled Genomes from the Global Oceans.</title>
        <authorList>
            <person name="Tully B.J."/>
            <person name="Graham E.D."/>
            <person name="Heidelberg J.F."/>
        </authorList>
    </citation>
    <scope>NUCLEOTIDE SEQUENCE [LARGE SCALE GENOMIC DNA]</scope>
</reference>
<dbReference type="Gene3D" id="3.40.980.10">
    <property type="entry name" value="MoaB/Mog-like domain"/>
    <property type="match status" value="1"/>
</dbReference>
<evidence type="ECO:0000313" key="2">
    <source>
        <dbReference type="EMBL" id="MAH63820.1"/>
    </source>
</evidence>
<gene>
    <name evidence="2" type="ORF">CMN54_10325</name>
</gene>
<dbReference type="PANTHER" id="PTHR13939:SF0">
    <property type="entry name" value="NMN AMIDOHYDROLASE-LIKE PROTEIN YFAY"/>
    <property type="match status" value="1"/>
</dbReference>
<dbReference type="Proteomes" id="UP000226525">
    <property type="component" value="Unassembled WGS sequence"/>
</dbReference>
<dbReference type="EMBL" id="NZEX01000116">
    <property type="protein sequence ID" value="MAH63820.1"/>
    <property type="molecule type" value="Genomic_DNA"/>
</dbReference>
<dbReference type="InterPro" id="IPR036425">
    <property type="entry name" value="MoaB/Mog-like_dom_sf"/>
</dbReference>
<evidence type="ECO:0000313" key="3">
    <source>
        <dbReference type="Proteomes" id="UP000226525"/>
    </source>
</evidence>
<dbReference type="AlphaFoldDB" id="A0A2D6YKY8"/>
<dbReference type="SMART" id="SM00852">
    <property type="entry name" value="MoCF_biosynth"/>
    <property type="match status" value="1"/>
</dbReference>